<gene>
    <name evidence="3" type="ORF">Airi01_075250</name>
</gene>
<dbReference type="InterPro" id="IPR002656">
    <property type="entry name" value="Acyl_transf_3_dom"/>
</dbReference>
<dbReference type="InterPro" id="IPR050879">
    <property type="entry name" value="Acyltransferase_3"/>
</dbReference>
<protein>
    <recommendedName>
        <fullName evidence="2">Acyltransferase 3 domain-containing protein</fullName>
    </recommendedName>
</protein>
<dbReference type="GO" id="GO:0016747">
    <property type="term" value="F:acyltransferase activity, transferring groups other than amino-acyl groups"/>
    <property type="evidence" value="ECO:0007669"/>
    <property type="project" value="InterPro"/>
</dbReference>
<dbReference type="EMBL" id="BSTJ01000011">
    <property type="protein sequence ID" value="GLY79258.1"/>
    <property type="molecule type" value="Genomic_DNA"/>
</dbReference>
<feature type="transmembrane region" description="Helical" evidence="1">
    <location>
        <begin position="190"/>
        <end position="207"/>
    </location>
</feature>
<accession>A0A9W6RP73</accession>
<dbReference type="Pfam" id="PF01757">
    <property type="entry name" value="Acyl_transf_3"/>
    <property type="match status" value="1"/>
</dbReference>
<feature type="transmembrane region" description="Helical" evidence="1">
    <location>
        <begin position="268"/>
        <end position="289"/>
    </location>
</feature>
<feature type="transmembrane region" description="Helical" evidence="1">
    <location>
        <begin position="213"/>
        <end position="230"/>
    </location>
</feature>
<name>A0A9W6RP73_9ACTN</name>
<comment type="caution">
    <text evidence="3">The sequence shown here is derived from an EMBL/GenBank/DDBJ whole genome shotgun (WGS) entry which is preliminary data.</text>
</comment>
<feature type="transmembrane region" description="Helical" evidence="1">
    <location>
        <begin position="168"/>
        <end position="185"/>
    </location>
</feature>
<organism evidence="3 4">
    <name type="scientific">Actinoallomurus iriomotensis</name>
    <dbReference type="NCBI Taxonomy" id="478107"/>
    <lineage>
        <taxon>Bacteria</taxon>
        <taxon>Bacillati</taxon>
        <taxon>Actinomycetota</taxon>
        <taxon>Actinomycetes</taxon>
        <taxon>Streptosporangiales</taxon>
        <taxon>Thermomonosporaceae</taxon>
        <taxon>Actinoallomurus</taxon>
    </lineage>
</organism>
<dbReference type="Proteomes" id="UP001165135">
    <property type="component" value="Unassembled WGS sequence"/>
</dbReference>
<evidence type="ECO:0000313" key="3">
    <source>
        <dbReference type="EMBL" id="GLY79258.1"/>
    </source>
</evidence>
<feature type="transmembrane region" description="Helical" evidence="1">
    <location>
        <begin position="242"/>
        <end position="262"/>
    </location>
</feature>
<feature type="transmembrane region" description="Helical" evidence="1">
    <location>
        <begin position="335"/>
        <end position="356"/>
    </location>
</feature>
<evidence type="ECO:0000259" key="2">
    <source>
        <dbReference type="Pfam" id="PF01757"/>
    </source>
</evidence>
<evidence type="ECO:0000313" key="4">
    <source>
        <dbReference type="Proteomes" id="UP001165135"/>
    </source>
</evidence>
<proteinExistence type="predicted"/>
<dbReference type="GO" id="GO:0000271">
    <property type="term" value="P:polysaccharide biosynthetic process"/>
    <property type="evidence" value="ECO:0007669"/>
    <property type="project" value="TreeGrafter"/>
</dbReference>
<reference evidence="3" key="1">
    <citation type="submission" date="2023-03" db="EMBL/GenBank/DDBJ databases">
        <title>Actinoallomurus iriomotensis NBRC 103681.</title>
        <authorList>
            <person name="Ichikawa N."/>
            <person name="Sato H."/>
            <person name="Tonouchi N."/>
        </authorList>
    </citation>
    <scope>NUCLEOTIDE SEQUENCE</scope>
    <source>
        <strain evidence="3">NBRC 103681</strain>
    </source>
</reference>
<dbReference type="PANTHER" id="PTHR23028">
    <property type="entry name" value="ACETYLTRANSFERASE"/>
    <property type="match status" value="1"/>
</dbReference>
<dbReference type="PANTHER" id="PTHR23028:SF53">
    <property type="entry name" value="ACYL_TRANSF_3 DOMAIN-CONTAINING PROTEIN"/>
    <property type="match status" value="1"/>
</dbReference>
<feature type="transmembrane region" description="Helical" evidence="1">
    <location>
        <begin position="62"/>
        <end position="82"/>
    </location>
</feature>
<dbReference type="GO" id="GO:0016020">
    <property type="term" value="C:membrane"/>
    <property type="evidence" value="ECO:0007669"/>
    <property type="project" value="TreeGrafter"/>
</dbReference>
<keyword evidence="1" id="KW-1133">Transmembrane helix</keyword>
<feature type="transmembrane region" description="Helical" evidence="1">
    <location>
        <begin position="22"/>
        <end position="42"/>
    </location>
</feature>
<dbReference type="AlphaFoldDB" id="A0A9W6RP73"/>
<feature type="transmembrane region" description="Helical" evidence="1">
    <location>
        <begin position="142"/>
        <end position="162"/>
    </location>
</feature>
<evidence type="ECO:0000256" key="1">
    <source>
        <dbReference type="SAM" id="Phobius"/>
    </source>
</evidence>
<feature type="transmembrane region" description="Helical" evidence="1">
    <location>
        <begin position="301"/>
        <end position="323"/>
    </location>
</feature>
<sequence>MVAVHHASYDYMPRAREVMLQWFDPGTYGVMVFFLVSGYIIPASLERSGSVRRFWISRLVRIYPLWVLACSVAAALMSAGIYRSRGGPGGLIAVVAHMTMLQDLLAVHGILNVLWTLSYEMAFYLLTVALFMLGIHRRSITVALVFSIAGLLLGGILPTAALSREWDGDMVIVITAIAMAGTVVLASRRYVFGGVLGGVLALALVLLNGRVSPGEGLVILAVMFTGTAIYRVERAQIGRRAMASALGVVLAATLATGVWRVYGQDTQAQRAWCLTIVSAAVTFGLGLALRRRRITRSLTLLGRMSYSVYLLHPVLLAVMRVTFGNGPDRPSHGSLPLLILFVSVLLVSSWTVWRMVEVPMQRLGHRLAVTSDEKERTKVAPIL</sequence>
<keyword evidence="1" id="KW-0812">Transmembrane</keyword>
<keyword evidence="1" id="KW-0472">Membrane</keyword>
<feature type="domain" description="Acyltransferase 3" evidence="2">
    <location>
        <begin position="2"/>
        <end position="351"/>
    </location>
</feature>